<dbReference type="EMBL" id="JACASE010000014">
    <property type="protein sequence ID" value="KAF6410479.1"/>
    <property type="molecule type" value="Genomic_DNA"/>
</dbReference>
<dbReference type="AlphaFoldDB" id="A0A7J8CI57"/>
<organism evidence="1 2">
    <name type="scientific">Rousettus aegyptiacus</name>
    <name type="common">Egyptian fruit bat</name>
    <name type="synonym">Pteropus aegyptiacus</name>
    <dbReference type="NCBI Taxonomy" id="9407"/>
    <lineage>
        <taxon>Eukaryota</taxon>
        <taxon>Metazoa</taxon>
        <taxon>Chordata</taxon>
        <taxon>Craniata</taxon>
        <taxon>Vertebrata</taxon>
        <taxon>Euteleostomi</taxon>
        <taxon>Mammalia</taxon>
        <taxon>Eutheria</taxon>
        <taxon>Laurasiatheria</taxon>
        <taxon>Chiroptera</taxon>
        <taxon>Yinpterochiroptera</taxon>
        <taxon>Pteropodoidea</taxon>
        <taxon>Pteropodidae</taxon>
        <taxon>Rousettinae</taxon>
        <taxon>Rousettus</taxon>
    </lineage>
</organism>
<dbReference type="Proteomes" id="UP000593571">
    <property type="component" value="Unassembled WGS sequence"/>
</dbReference>
<protein>
    <submittedName>
        <fullName evidence="1">Uncharacterized protein</fullName>
    </submittedName>
</protein>
<proteinExistence type="predicted"/>
<gene>
    <name evidence="1" type="ORF">HJG63_009023</name>
</gene>
<name>A0A7J8CI57_ROUAE</name>
<accession>A0A7J8CI57</accession>
<evidence type="ECO:0000313" key="2">
    <source>
        <dbReference type="Proteomes" id="UP000593571"/>
    </source>
</evidence>
<keyword evidence="2" id="KW-1185">Reference proteome</keyword>
<sequence>MSGLGGPGPSIPEALCLVKAEEFQQLRCTLVRGLQARCVELVILPTSWMFISGSAQKSHISFWNRDQERAADTGNCEYSVVFLLRLSDPLFLPSVLSCPASPLSLSFPVSFPRGSLPELILSALSTILHF</sequence>
<evidence type="ECO:0000313" key="1">
    <source>
        <dbReference type="EMBL" id="KAF6410479.1"/>
    </source>
</evidence>
<reference evidence="1 2" key="1">
    <citation type="journal article" date="2020" name="Nature">
        <title>Six reference-quality genomes reveal evolution of bat adaptations.</title>
        <authorList>
            <person name="Jebb D."/>
            <person name="Huang Z."/>
            <person name="Pippel M."/>
            <person name="Hughes G.M."/>
            <person name="Lavrichenko K."/>
            <person name="Devanna P."/>
            <person name="Winkler S."/>
            <person name="Jermiin L.S."/>
            <person name="Skirmuntt E.C."/>
            <person name="Katzourakis A."/>
            <person name="Burkitt-Gray L."/>
            <person name="Ray D.A."/>
            <person name="Sullivan K.A.M."/>
            <person name="Roscito J.G."/>
            <person name="Kirilenko B.M."/>
            <person name="Davalos L.M."/>
            <person name="Corthals A.P."/>
            <person name="Power M.L."/>
            <person name="Jones G."/>
            <person name="Ransome R.D."/>
            <person name="Dechmann D.K.N."/>
            <person name="Locatelli A.G."/>
            <person name="Puechmaille S.J."/>
            <person name="Fedrigo O."/>
            <person name="Jarvis E.D."/>
            <person name="Hiller M."/>
            <person name="Vernes S.C."/>
            <person name="Myers E.W."/>
            <person name="Teeling E.C."/>
        </authorList>
    </citation>
    <scope>NUCLEOTIDE SEQUENCE [LARGE SCALE GENOMIC DNA]</scope>
    <source>
        <strain evidence="1">MRouAeg1</strain>
        <tissue evidence="1">Muscle</tissue>
    </source>
</reference>
<comment type="caution">
    <text evidence="1">The sequence shown here is derived from an EMBL/GenBank/DDBJ whole genome shotgun (WGS) entry which is preliminary data.</text>
</comment>